<dbReference type="GO" id="GO:0033202">
    <property type="term" value="C:DNA helicase complex"/>
    <property type="evidence" value="ECO:0007669"/>
    <property type="project" value="TreeGrafter"/>
</dbReference>
<keyword evidence="5" id="KW-0413">Isomerase</keyword>
<dbReference type="PROSITE" id="PS51217">
    <property type="entry name" value="UVRD_HELICASE_CTER"/>
    <property type="match status" value="1"/>
</dbReference>
<evidence type="ECO:0000256" key="4">
    <source>
        <dbReference type="ARBA" id="ARBA00022840"/>
    </source>
</evidence>
<dbReference type="GO" id="GO:0000725">
    <property type="term" value="P:recombinational repair"/>
    <property type="evidence" value="ECO:0007669"/>
    <property type="project" value="TreeGrafter"/>
</dbReference>
<keyword evidence="4" id="KW-0067">ATP-binding</keyword>
<keyword evidence="3" id="KW-0347">Helicase</keyword>
<dbReference type="Gene3D" id="3.40.50.300">
    <property type="entry name" value="P-loop containing nucleotide triphosphate hydrolases"/>
    <property type="match status" value="2"/>
</dbReference>
<comment type="catalytic activity">
    <reaction evidence="6">
        <text>Couples ATP hydrolysis with the unwinding of duplex DNA by translocating in the 3'-5' direction.</text>
        <dbReference type="EC" id="5.6.2.4"/>
    </reaction>
</comment>
<dbReference type="SUPFAM" id="SSF52540">
    <property type="entry name" value="P-loop containing nucleoside triphosphate hydrolases"/>
    <property type="match status" value="1"/>
</dbReference>
<dbReference type="GO" id="GO:0043138">
    <property type="term" value="F:3'-5' DNA helicase activity"/>
    <property type="evidence" value="ECO:0007669"/>
    <property type="project" value="UniProtKB-EC"/>
</dbReference>
<dbReference type="InterPro" id="IPR027417">
    <property type="entry name" value="P-loop_NTPase"/>
</dbReference>
<gene>
    <name evidence="10" type="ORF">S12H4_52146</name>
</gene>
<evidence type="ECO:0000259" key="9">
    <source>
        <dbReference type="PROSITE" id="PS51217"/>
    </source>
</evidence>
<evidence type="ECO:0000256" key="5">
    <source>
        <dbReference type="ARBA" id="ARBA00023235"/>
    </source>
</evidence>
<evidence type="ECO:0000256" key="7">
    <source>
        <dbReference type="ARBA" id="ARBA00034808"/>
    </source>
</evidence>
<dbReference type="AlphaFoldDB" id="X1TJT0"/>
<dbReference type="Gene3D" id="1.10.486.10">
    <property type="entry name" value="PCRA, domain 4"/>
    <property type="match status" value="1"/>
</dbReference>
<comment type="caution">
    <text evidence="10">The sequence shown here is derived from an EMBL/GenBank/DDBJ whole genome shotgun (WGS) entry which is preliminary data.</text>
</comment>
<sequence length="239" mass="27603">AEKHRQICVVGDDDQSIYSWRGADITNILNFTGIFKDAKVFKLEQNYRSTSNILDAANAVVERNKQRTVKKLWTEREAGDRIQIYATQNDREEANLIYNLIQHEVLVNKRRFKDMVILYRTNAQSRILEDTMRRHAISYELVGGTKFYDRKEIKDVLAYLRLLVNPSDTVSLERIINFPPRAIGETSITRLSAFARNGKIGEYYALEQGLEAGVQPKQAKAMADFKALIQRYRALLVNQ</sequence>
<keyword evidence="2" id="KW-0378">Hydrolase</keyword>
<proteinExistence type="predicted"/>
<dbReference type="Pfam" id="PF00580">
    <property type="entry name" value="UvrD-helicase"/>
    <property type="match status" value="1"/>
</dbReference>
<dbReference type="InterPro" id="IPR014017">
    <property type="entry name" value="DNA_helicase_UvrD-like_C"/>
</dbReference>
<dbReference type="Pfam" id="PF13361">
    <property type="entry name" value="UvrD_C"/>
    <property type="match status" value="1"/>
</dbReference>
<dbReference type="EMBL" id="BARW01033046">
    <property type="protein sequence ID" value="GAJ05573.1"/>
    <property type="molecule type" value="Genomic_DNA"/>
</dbReference>
<accession>X1TJT0</accession>
<evidence type="ECO:0000256" key="6">
    <source>
        <dbReference type="ARBA" id="ARBA00034617"/>
    </source>
</evidence>
<dbReference type="GO" id="GO:0016787">
    <property type="term" value="F:hydrolase activity"/>
    <property type="evidence" value="ECO:0007669"/>
    <property type="project" value="UniProtKB-KW"/>
</dbReference>
<evidence type="ECO:0000256" key="3">
    <source>
        <dbReference type="ARBA" id="ARBA00022806"/>
    </source>
</evidence>
<feature type="domain" description="UvrD-like helicase C-terminal" evidence="9">
    <location>
        <begin position="51"/>
        <end position="239"/>
    </location>
</feature>
<dbReference type="EC" id="5.6.2.4" evidence="7"/>
<dbReference type="PANTHER" id="PTHR11070:SF2">
    <property type="entry name" value="ATP-DEPENDENT DNA HELICASE SRS2"/>
    <property type="match status" value="1"/>
</dbReference>
<evidence type="ECO:0000256" key="1">
    <source>
        <dbReference type="ARBA" id="ARBA00022741"/>
    </source>
</evidence>
<keyword evidence="1" id="KW-0547">Nucleotide-binding</keyword>
<protein>
    <recommendedName>
        <fullName evidence="7">DNA 3'-5' helicase</fullName>
        <ecNumber evidence="7">5.6.2.4</ecNumber>
    </recommendedName>
</protein>
<dbReference type="InterPro" id="IPR000212">
    <property type="entry name" value="DNA_helicase_UvrD/REP"/>
</dbReference>
<feature type="non-terminal residue" evidence="10">
    <location>
        <position position="1"/>
    </location>
</feature>
<dbReference type="GO" id="GO:0005829">
    <property type="term" value="C:cytosol"/>
    <property type="evidence" value="ECO:0007669"/>
    <property type="project" value="TreeGrafter"/>
</dbReference>
<evidence type="ECO:0000256" key="2">
    <source>
        <dbReference type="ARBA" id="ARBA00022801"/>
    </source>
</evidence>
<feature type="non-terminal residue" evidence="10">
    <location>
        <position position="239"/>
    </location>
</feature>
<evidence type="ECO:0000313" key="10">
    <source>
        <dbReference type="EMBL" id="GAJ05573.1"/>
    </source>
</evidence>
<evidence type="ECO:0000256" key="8">
    <source>
        <dbReference type="ARBA" id="ARBA00048988"/>
    </source>
</evidence>
<dbReference type="GO" id="GO:0005524">
    <property type="term" value="F:ATP binding"/>
    <property type="evidence" value="ECO:0007669"/>
    <property type="project" value="UniProtKB-KW"/>
</dbReference>
<comment type="catalytic activity">
    <reaction evidence="8">
        <text>ATP + H2O = ADP + phosphate + H(+)</text>
        <dbReference type="Rhea" id="RHEA:13065"/>
        <dbReference type="ChEBI" id="CHEBI:15377"/>
        <dbReference type="ChEBI" id="CHEBI:15378"/>
        <dbReference type="ChEBI" id="CHEBI:30616"/>
        <dbReference type="ChEBI" id="CHEBI:43474"/>
        <dbReference type="ChEBI" id="CHEBI:456216"/>
        <dbReference type="EC" id="5.6.2.4"/>
    </reaction>
</comment>
<dbReference type="PANTHER" id="PTHR11070">
    <property type="entry name" value="UVRD / RECB / PCRA DNA HELICASE FAMILY MEMBER"/>
    <property type="match status" value="1"/>
</dbReference>
<organism evidence="10">
    <name type="scientific">marine sediment metagenome</name>
    <dbReference type="NCBI Taxonomy" id="412755"/>
    <lineage>
        <taxon>unclassified sequences</taxon>
        <taxon>metagenomes</taxon>
        <taxon>ecological metagenomes</taxon>
    </lineage>
</organism>
<name>X1TJT0_9ZZZZ</name>
<dbReference type="GO" id="GO:0003677">
    <property type="term" value="F:DNA binding"/>
    <property type="evidence" value="ECO:0007669"/>
    <property type="project" value="InterPro"/>
</dbReference>
<reference evidence="10" key="1">
    <citation type="journal article" date="2014" name="Front. Microbiol.">
        <title>High frequency of phylogenetically diverse reductive dehalogenase-homologous genes in deep subseafloor sedimentary metagenomes.</title>
        <authorList>
            <person name="Kawai M."/>
            <person name="Futagami T."/>
            <person name="Toyoda A."/>
            <person name="Takaki Y."/>
            <person name="Nishi S."/>
            <person name="Hori S."/>
            <person name="Arai W."/>
            <person name="Tsubouchi T."/>
            <person name="Morono Y."/>
            <person name="Uchiyama I."/>
            <person name="Ito T."/>
            <person name="Fujiyama A."/>
            <person name="Inagaki F."/>
            <person name="Takami H."/>
        </authorList>
    </citation>
    <scope>NUCLEOTIDE SEQUENCE</scope>
    <source>
        <strain evidence="10">Expedition CK06-06</strain>
    </source>
</reference>
<dbReference type="InterPro" id="IPR014016">
    <property type="entry name" value="UvrD-like_ATP-bd"/>
</dbReference>